<evidence type="ECO:0000313" key="2">
    <source>
        <dbReference type="Proteomes" id="UP000887159"/>
    </source>
</evidence>
<name>A0A8X6W8B7_TRICX</name>
<comment type="caution">
    <text evidence="1">The sequence shown here is derived from an EMBL/GenBank/DDBJ whole genome shotgun (WGS) entry which is preliminary data.</text>
</comment>
<evidence type="ECO:0000313" key="1">
    <source>
        <dbReference type="EMBL" id="GFY30010.1"/>
    </source>
</evidence>
<sequence length="79" mass="9068">MKTSGHGLLRISPYHSLANTTEATWNDLSVFVIQHQFDSMSNLYRSSERSLLQWSDSFGWALAFPRIFLRASLLFAVVF</sequence>
<accession>A0A8X6W8B7</accession>
<dbReference type="Proteomes" id="UP000887159">
    <property type="component" value="Unassembled WGS sequence"/>
</dbReference>
<reference evidence="1" key="1">
    <citation type="submission" date="2020-08" db="EMBL/GenBank/DDBJ databases">
        <title>Multicomponent nature underlies the extraordinary mechanical properties of spider dragline silk.</title>
        <authorList>
            <person name="Kono N."/>
            <person name="Nakamura H."/>
            <person name="Mori M."/>
            <person name="Yoshida Y."/>
            <person name="Ohtoshi R."/>
            <person name="Malay A.D."/>
            <person name="Moran D.A.P."/>
            <person name="Tomita M."/>
            <person name="Numata K."/>
            <person name="Arakawa K."/>
        </authorList>
    </citation>
    <scope>NUCLEOTIDE SEQUENCE</scope>
</reference>
<protein>
    <submittedName>
        <fullName evidence="1">Uncharacterized protein</fullName>
    </submittedName>
</protein>
<dbReference type="AlphaFoldDB" id="A0A8X6W8B7"/>
<proteinExistence type="predicted"/>
<organism evidence="1 2">
    <name type="scientific">Trichonephila clavipes</name>
    <name type="common">Golden silk orbweaver</name>
    <name type="synonym">Nephila clavipes</name>
    <dbReference type="NCBI Taxonomy" id="2585209"/>
    <lineage>
        <taxon>Eukaryota</taxon>
        <taxon>Metazoa</taxon>
        <taxon>Ecdysozoa</taxon>
        <taxon>Arthropoda</taxon>
        <taxon>Chelicerata</taxon>
        <taxon>Arachnida</taxon>
        <taxon>Araneae</taxon>
        <taxon>Araneomorphae</taxon>
        <taxon>Entelegynae</taxon>
        <taxon>Araneoidea</taxon>
        <taxon>Nephilidae</taxon>
        <taxon>Trichonephila</taxon>
    </lineage>
</organism>
<gene>
    <name evidence="1" type="ORF">TNCV_4073231</name>
</gene>
<keyword evidence="2" id="KW-1185">Reference proteome</keyword>
<dbReference type="EMBL" id="BMAU01021390">
    <property type="protein sequence ID" value="GFY30010.1"/>
    <property type="molecule type" value="Genomic_DNA"/>
</dbReference>